<gene>
    <name evidence="2" type="ORF">CSUI_007099</name>
</gene>
<accession>A0A2C6KR91</accession>
<dbReference type="EMBL" id="MIGC01003662">
    <property type="protein sequence ID" value="PHJ19078.1"/>
    <property type="molecule type" value="Genomic_DNA"/>
</dbReference>
<keyword evidence="2" id="KW-0472">Membrane</keyword>
<dbReference type="AlphaFoldDB" id="A0A2C6KR91"/>
<keyword evidence="3" id="KW-1185">Reference proteome</keyword>
<evidence type="ECO:0000313" key="2">
    <source>
        <dbReference type="EMBL" id="PHJ19078.1"/>
    </source>
</evidence>
<evidence type="ECO:0000256" key="1">
    <source>
        <dbReference type="SAM" id="MobiDB-lite"/>
    </source>
</evidence>
<dbReference type="PANTHER" id="PTHR34649:SF1">
    <property type="entry name" value="CILIA- AND FLAGELLA-ASSOCIATED PROTEIN 99"/>
    <property type="match status" value="1"/>
</dbReference>
<dbReference type="RefSeq" id="XP_067920780.1">
    <property type="nucleotide sequence ID" value="XM_068067249.1"/>
</dbReference>
<feature type="compositionally biased region" description="Polar residues" evidence="1">
    <location>
        <begin position="127"/>
        <end position="139"/>
    </location>
</feature>
<feature type="compositionally biased region" description="Acidic residues" evidence="1">
    <location>
        <begin position="262"/>
        <end position="272"/>
    </location>
</feature>
<feature type="compositionally biased region" description="Basic and acidic residues" evidence="1">
    <location>
        <begin position="226"/>
        <end position="250"/>
    </location>
</feature>
<feature type="compositionally biased region" description="Basic and acidic residues" evidence="1">
    <location>
        <begin position="273"/>
        <end position="289"/>
    </location>
</feature>
<keyword evidence="2" id="KW-0812">Transmembrane</keyword>
<dbReference type="GeneID" id="94430460"/>
<feature type="compositionally biased region" description="Basic and acidic residues" evidence="1">
    <location>
        <begin position="297"/>
        <end position="307"/>
    </location>
</feature>
<dbReference type="Proteomes" id="UP000221165">
    <property type="component" value="Unassembled WGS sequence"/>
</dbReference>
<organism evidence="2 3">
    <name type="scientific">Cystoisospora suis</name>
    <dbReference type="NCBI Taxonomy" id="483139"/>
    <lineage>
        <taxon>Eukaryota</taxon>
        <taxon>Sar</taxon>
        <taxon>Alveolata</taxon>
        <taxon>Apicomplexa</taxon>
        <taxon>Conoidasida</taxon>
        <taxon>Coccidia</taxon>
        <taxon>Eucoccidiorida</taxon>
        <taxon>Eimeriorina</taxon>
        <taxon>Sarcocystidae</taxon>
        <taxon>Cystoisospora</taxon>
    </lineage>
</organism>
<dbReference type="InterPro" id="IPR039341">
    <property type="entry name" value="CFAP99"/>
</dbReference>
<reference evidence="2 3" key="1">
    <citation type="journal article" date="2017" name="Int. J. Parasitol.">
        <title>The genome of the protozoan parasite Cystoisospora suis and a reverse vaccinology approach to identify vaccine candidates.</title>
        <authorList>
            <person name="Palmieri N."/>
            <person name="Shrestha A."/>
            <person name="Ruttkowski B."/>
            <person name="Beck T."/>
            <person name="Vogl C."/>
            <person name="Tomley F."/>
            <person name="Blake D.P."/>
            <person name="Joachim A."/>
        </authorList>
    </citation>
    <scope>NUCLEOTIDE SEQUENCE [LARGE SCALE GENOMIC DNA]</scope>
    <source>
        <strain evidence="2 3">Wien I</strain>
    </source>
</reference>
<evidence type="ECO:0000313" key="3">
    <source>
        <dbReference type="Proteomes" id="UP000221165"/>
    </source>
</evidence>
<dbReference type="OrthoDB" id="310506at2759"/>
<sequence>MVITFLLVFKIEELGYHAFAGFVRSCPALPMYLLLEFLFDTKALSTAARAEWLRHYDMDYIDNVILSRLQKLTGPFSNLLESLRVLSTASAVGPITGQPDPKALDPNEFTGKAESGRVSHLLETSGYTAQAKTPSSTDAAQHLPVAGTTPDVLGLRPKLLKEGPTGISPLANPPPPSLNKYAVHLGVSDGIRQLCSEVARLAGQKQKELGHEGKGAVQEGVGRVQDTSRRADVDPRQTPDKPDKPAREGTAKGAGSLREAEKEDEEEDEDEDLWMKDIDGEETFLGRKADRQRKKRAHEEKGAVTPL</sequence>
<dbReference type="PANTHER" id="PTHR34649">
    <property type="entry name" value="CILIA- AND FLAGELLA-ASSOCIATED PROTEIN 99"/>
    <property type="match status" value="1"/>
</dbReference>
<proteinExistence type="predicted"/>
<dbReference type="VEuPathDB" id="ToxoDB:CSUI_007099"/>
<feature type="region of interest" description="Disordered" evidence="1">
    <location>
        <begin position="127"/>
        <end position="152"/>
    </location>
</feature>
<comment type="caution">
    <text evidence="2">The sequence shown here is derived from an EMBL/GenBank/DDBJ whole genome shotgun (WGS) entry which is preliminary data.</text>
</comment>
<feature type="region of interest" description="Disordered" evidence="1">
    <location>
        <begin position="206"/>
        <end position="307"/>
    </location>
</feature>
<name>A0A2C6KR91_9APIC</name>
<protein>
    <submittedName>
        <fullName evidence="2">Transmembrane protein</fullName>
    </submittedName>
</protein>